<dbReference type="EMBL" id="AP018366">
    <property type="protein sequence ID" value="BBG20721.1"/>
    <property type="molecule type" value="Genomic_DNA"/>
</dbReference>
<proteinExistence type="predicted"/>
<reference evidence="1 2" key="1">
    <citation type="journal article" date="2020" name="Sci. Rep.">
        <title>beta-carboline chemical signals induce reveromycin production through a LuxR family regulator in Streptomyces sp. SN-593.</title>
        <authorList>
            <person name="Panthee S."/>
            <person name="Kito N."/>
            <person name="Hayashi T."/>
            <person name="Shimizu T."/>
            <person name="Ishikawa J."/>
            <person name="Hamamoto H."/>
            <person name="Osada H."/>
            <person name="Takahashi S."/>
        </authorList>
    </citation>
    <scope>NUCLEOTIDE SEQUENCE [LARGE SCALE GENOMIC DNA]</scope>
    <source>
        <strain evidence="1 2">SN-593</strain>
        <plasmid evidence="1 2">pRVR1</plasmid>
    </source>
</reference>
<dbReference type="KEGG" id="arev:RVR_P1104"/>
<dbReference type="AlphaFoldDB" id="A0A7R6QEC4"/>
<dbReference type="RefSeq" id="WP_237405498.1">
    <property type="nucleotide sequence ID" value="NZ_AP018366.1"/>
</dbReference>
<keyword evidence="2" id="KW-1185">Reference proteome</keyword>
<protein>
    <submittedName>
        <fullName evidence="1">Uncharacterized protein</fullName>
    </submittedName>
</protein>
<keyword evidence="1" id="KW-0614">Plasmid</keyword>
<evidence type="ECO:0000313" key="1">
    <source>
        <dbReference type="EMBL" id="BBG20721.1"/>
    </source>
</evidence>
<accession>A0A7R6QEC4</accession>
<name>A0A7R6QEC4_9ACTN</name>
<organism evidence="1 2">
    <name type="scientific">Actinacidiphila reveromycinica</name>
    <dbReference type="NCBI Taxonomy" id="659352"/>
    <lineage>
        <taxon>Bacteria</taxon>
        <taxon>Bacillati</taxon>
        <taxon>Actinomycetota</taxon>
        <taxon>Actinomycetes</taxon>
        <taxon>Kitasatosporales</taxon>
        <taxon>Streptomycetaceae</taxon>
        <taxon>Actinacidiphila</taxon>
    </lineage>
</organism>
<sequence>MSNSALPARFSPAAASYFAALEPSVQELLRDVLDIASRAPMHWPAWDAADPEGADLRSATVGALTVIYWINRMDPVHLYVMDIVWLG</sequence>
<evidence type="ECO:0000313" key="2">
    <source>
        <dbReference type="Proteomes" id="UP000595703"/>
    </source>
</evidence>
<gene>
    <name evidence="1" type="ORF">RVR_P1104</name>
</gene>
<dbReference type="Proteomes" id="UP000595703">
    <property type="component" value="Plasmid pRVR1"/>
</dbReference>
<geneLocation type="plasmid" evidence="1 2">
    <name>pRVR1</name>
</geneLocation>